<dbReference type="Proteomes" id="UP000185494">
    <property type="component" value="Chromosome 1"/>
</dbReference>
<dbReference type="GO" id="GO:0016818">
    <property type="term" value="F:hydrolase activity, acting on acid anhydrides, in phosphorus-containing anhydrides"/>
    <property type="evidence" value="ECO:0007669"/>
    <property type="project" value="InterPro"/>
</dbReference>
<dbReference type="Gene3D" id="3.90.79.10">
    <property type="entry name" value="Nucleoside Triphosphate Pyrophosphohydrolase"/>
    <property type="match status" value="1"/>
</dbReference>
<evidence type="ECO:0000256" key="3">
    <source>
        <dbReference type="ARBA" id="ARBA00007275"/>
    </source>
</evidence>
<evidence type="ECO:0000256" key="4">
    <source>
        <dbReference type="ARBA" id="ARBA00011738"/>
    </source>
</evidence>
<dbReference type="PANTHER" id="PTHR11839">
    <property type="entry name" value="UDP/ADP-SUGAR PYROPHOSPHATASE"/>
    <property type="match status" value="1"/>
</dbReference>
<dbReference type="GO" id="GO:0046872">
    <property type="term" value="F:metal ion binding"/>
    <property type="evidence" value="ECO:0007669"/>
    <property type="project" value="UniProtKB-KW"/>
</dbReference>
<dbReference type="EMBL" id="CP015583">
    <property type="protein sequence ID" value="APT56783.1"/>
    <property type="molecule type" value="Genomic_DNA"/>
</dbReference>
<feature type="binding site" evidence="9">
    <location>
        <position position="99"/>
    </location>
    <ligand>
        <name>Mg(2+)</name>
        <dbReference type="ChEBI" id="CHEBI:18420"/>
        <label>1</label>
    </ligand>
</feature>
<dbReference type="RefSeq" id="WP_075797711.1">
    <property type="nucleotide sequence ID" value="NZ_CP015583.1"/>
</dbReference>
<sequence length="193" mass="22058">MDDRVRMREVRVLSDDTYVLRRNTFDFRRRDGRWQTLVRETYDRGDGAAILLWEPERRTVLLVRQFRFPAYAAGHKDDLVEVPAGMLDARSPEEAIRREAEEEAGVRVTAPRRLFEAFMSPGAVTERITFFMAEYSAADRIGAGGGLEEEGEDISLLEVPLEEAMAMIRHGEIVDAKTIMLLQYVRLHELGAA</sequence>
<evidence type="ECO:0000256" key="10">
    <source>
        <dbReference type="PIRSR" id="PIRSR604385-3"/>
    </source>
</evidence>
<evidence type="ECO:0000256" key="7">
    <source>
        <dbReference type="ARBA" id="ARBA00032162"/>
    </source>
</evidence>
<feature type="short sequence motif" description="Nudix box" evidence="10">
    <location>
        <begin position="85"/>
        <end position="106"/>
    </location>
</feature>
<protein>
    <recommendedName>
        <fullName evidence="5">GDP-mannose pyrophosphatase</fullName>
    </recommendedName>
    <alternativeName>
        <fullName evidence="7">GDP-mannose hydrolase</fullName>
    </alternativeName>
    <alternativeName>
        <fullName evidence="8">GDPMK</fullName>
    </alternativeName>
</protein>
<evidence type="ECO:0000256" key="8">
    <source>
        <dbReference type="ARBA" id="ARBA00032272"/>
    </source>
</evidence>
<keyword evidence="6" id="KW-0378">Hydrolase</keyword>
<gene>
    <name evidence="12" type="ORF">RGI145_06360</name>
</gene>
<dbReference type="STRING" id="257708.RGI145_06360"/>
<accession>A0A1L7ADF4</accession>
<dbReference type="PROSITE" id="PS51462">
    <property type="entry name" value="NUDIX"/>
    <property type="match status" value="1"/>
</dbReference>
<dbReference type="PANTHER" id="PTHR11839:SF18">
    <property type="entry name" value="NUDIX HYDROLASE DOMAIN-CONTAINING PROTEIN"/>
    <property type="match status" value="1"/>
</dbReference>
<evidence type="ECO:0000256" key="9">
    <source>
        <dbReference type="PIRSR" id="PIRSR604385-2"/>
    </source>
</evidence>
<dbReference type="InterPro" id="IPR000086">
    <property type="entry name" value="NUDIX_hydrolase_dom"/>
</dbReference>
<dbReference type="InterPro" id="IPR015797">
    <property type="entry name" value="NUDIX_hydrolase-like_dom_sf"/>
</dbReference>
<evidence type="ECO:0000313" key="13">
    <source>
        <dbReference type="Proteomes" id="UP000185494"/>
    </source>
</evidence>
<evidence type="ECO:0000256" key="5">
    <source>
        <dbReference type="ARBA" id="ARBA00016377"/>
    </source>
</evidence>
<comment type="cofactor">
    <cofactor evidence="2 9">
        <name>Mg(2+)</name>
        <dbReference type="ChEBI" id="CHEBI:18420"/>
    </cofactor>
</comment>
<dbReference type="InterPro" id="IPR004385">
    <property type="entry name" value="NDP_pyrophosphatase"/>
</dbReference>
<dbReference type="NCBIfam" id="TIGR00052">
    <property type="entry name" value="nudix-type nucleoside diphosphatase, YffH/AdpP family"/>
    <property type="match status" value="1"/>
</dbReference>
<dbReference type="SUPFAM" id="SSF55811">
    <property type="entry name" value="Nudix"/>
    <property type="match status" value="1"/>
</dbReference>
<evidence type="ECO:0000313" key="12">
    <source>
        <dbReference type="EMBL" id="APT56783.1"/>
    </source>
</evidence>
<comment type="catalytic activity">
    <reaction evidence="1">
        <text>GDP-alpha-D-mannose + H2O = alpha-D-mannose 1-phosphate + GMP + 2 H(+)</text>
        <dbReference type="Rhea" id="RHEA:27978"/>
        <dbReference type="ChEBI" id="CHEBI:15377"/>
        <dbReference type="ChEBI" id="CHEBI:15378"/>
        <dbReference type="ChEBI" id="CHEBI:57527"/>
        <dbReference type="ChEBI" id="CHEBI:58115"/>
        <dbReference type="ChEBI" id="CHEBI:58409"/>
    </reaction>
</comment>
<feature type="binding site" evidence="9">
    <location>
        <position position="152"/>
    </location>
    <ligand>
        <name>Mg(2+)</name>
        <dbReference type="ChEBI" id="CHEBI:18420"/>
        <label>1</label>
    </ligand>
</feature>
<dbReference type="GO" id="GO:0019693">
    <property type="term" value="P:ribose phosphate metabolic process"/>
    <property type="evidence" value="ECO:0007669"/>
    <property type="project" value="TreeGrafter"/>
</dbReference>
<comment type="similarity">
    <text evidence="3">Belongs to the Nudix hydrolase family. NudK subfamily.</text>
</comment>
<name>A0A1L7ADF4_9PROT</name>
<keyword evidence="9" id="KW-0479">Metal-binding</keyword>
<reference evidence="12 13" key="1">
    <citation type="submission" date="2016-05" db="EMBL/GenBank/DDBJ databases">
        <title>Complete Genome and Methylome Analysis of Psychrotrophic Bacterial Isolates from Antarctic Lake Untersee.</title>
        <authorList>
            <person name="Fomenkov A."/>
            <person name="Akimov V.N."/>
            <person name="Vasilyeva L.V."/>
            <person name="Andersen D."/>
            <person name="Vincze T."/>
            <person name="Roberts R.J."/>
        </authorList>
    </citation>
    <scope>NUCLEOTIDE SEQUENCE [LARGE SCALE GENOMIC DNA]</scope>
    <source>
        <strain evidence="12 13">U14-5</strain>
    </source>
</reference>
<proteinExistence type="inferred from homology"/>
<comment type="subunit">
    <text evidence="4">Homodimer.</text>
</comment>
<dbReference type="AlphaFoldDB" id="A0A1L7ADF4"/>
<dbReference type="GO" id="GO:0005829">
    <property type="term" value="C:cytosol"/>
    <property type="evidence" value="ECO:0007669"/>
    <property type="project" value="TreeGrafter"/>
</dbReference>
<feature type="binding site" evidence="9">
    <location>
        <position position="103"/>
    </location>
    <ligand>
        <name>Mg(2+)</name>
        <dbReference type="ChEBI" id="CHEBI:18420"/>
        <label>1</label>
    </ligand>
</feature>
<feature type="binding site" evidence="9">
    <location>
        <position position="84"/>
    </location>
    <ligand>
        <name>Mg(2+)</name>
        <dbReference type="ChEBI" id="CHEBI:18420"/>
        <label>1</label>
    </ligand>
</feature>
<keyword evidence="9" id="KW-0460">Magnesium</keyword>
<dbReference type="Pfam" id="PF00293">
    <property type="entry name" value="NUDIX"/>
    <property type="match status" value="1"/>
</dbReference>
<evidence type="ECO:0000256" key="6">
    <source>
        <dbReference type="ARBA" id="ARBA00022801"/>
    </source>
</evidence>
<dbReference type="CDD" id="cd24157">
    <property type="entry name" value="NUDIX_GDPMK"/>
    <property type="match status" value="1"/>
</dbReference>
<dbReference type="eggNOG" id="COG0494">
    <property type="taxonomic scope" value="Bacteria"/>
</dbReference>
<dbReference type="GO" id="GO:0006753">
    <property type="term" value="P:nucleoside phosphate metabolic process"/>
    <property type="evidence" value="ECO:0007669"/>
    <property type="project" value="TreeGrafter"/>
</dbReference>
<evidence type="ECO:0000256" key="1">
    <source>
        <dbReference type="ARBA" id="ARBA00000847"/>
    </source>
</evidence>
<feature type="domain" description="Nudix hydrolase" evidence="11">
    <location>
        <begin position="43"/>
        <end position="181"/>
    </location>
</feature>
<evidence type="ECO:0000259" key="11">
    <source>
        <dbReference type="PROSITE" id="PS51462"/>
    </source>
</evidence>
<organism evidence="12 13">
    <name type="scientific">Roseomonas gilardii</name>
    <dbReference type="NCBI Taxonomy" id="257708"/>
    <lineage>
        <taxon>Bacteria</taxon>
        <taxon>Pseudomonadati</taxon>
        <taxon>Pseudomonadota</taxon>
        <taxon>Alphaproteobacteria</taxon>
        <taxon>Acetobacterales</taxon>
        <taxon>Roseomonadaceae</taxon>
        <taxon>Roseomonas</taxon>
    </lineage>
</organism>
<evidence type="ECO:0000256" key="2">
    <source>
        <dbReference type="ARBA" id="ARBA00001946"/>
    </source>
</evidence>
<dbReference type="KEGG" id="rgi:RGI145_06360"/>